<keyword evidence="6 8" id="KW-1133">Transmembrane helix</keyword>
<dbReference type="Gene3D" id="1.20.1250.20">
    <property type="entry name" value="MFS general substrate transporter like domains"/>
    <property type="match status" value="1"/>
</dbReference>
<gene>
    <name evidence="10" type="ORF">Megvenef_00282</name>
</gene>
<dbReference type="CDD" id="cd17503">
    <property type="entry name" value="MFS_LmrB_MDR_like"/>
    <property type="match status" value="1"/>
</dbReference>
<keyword evidence="11" id="KW-1185">Reference proteome</keyword>
<comment type="similarity">
    <text evidence="2">Belongs to the major facilitator superfamily. EmrB family.</text>
</comment>
<dbReference type="Proteomes" id="UP001291687">
    <property type="component" value="Unassembled WGS sequence"/>
</dbReference>
<name>A0ABU5NAY1_9RICK</name>
<feature type="transmembrane region" description="Helical" evidence="8">
    <location>
        <begin position="169"/>
        <end position="191"/>
    </location>
</feature>
<dbReference type="InterPro" id="IPR036259">
    <property type="entry name" value="MFS_trans_sf"/>
</dbReference>
<evidence type="ECO:0000256" key="8">
    <source>
        <dbReference type="SAM" id="Phobius"/>
    </source>
</evidence>
<dbReference type="SUPFAM" id="SSF103473">
    <property type="entry name" value="MFS general substrate transporter"/>
    <property type="match status" value="1"/>
</dbReference>
<dbReference type="InterPro" id="IPR020846">
    <property type="entry name" value="MFS_dom"/>
</dbReference>
<comment type="caution">
    <text evidence="10">The sequence shown here is derived from an EMBL/GenBank/DDBJ whole genome shotgun (WGS) entry which is preliminary data.</text>
</comment>
<evidence type="ECO:0000256" key="1">
    <source>
        <dbReference type="ARBA" id="ARBA00004429"/>
    </source>
</evidence>
<sequence length="518" mass="57218">MNQEQTDQPISSKTILAFFAMVVGMFMAILDIQIVASSLSVIGAGLSASGDELSWIQTSYLIAEVIIIPITGFASRLLSTRISYFIAALGFTLMSLLCAIAWNIESMIIFRALQGFFGGAMIPTAFGAIFIIFPKSMHTKVSMIIGLVVTVAPTVGPTLGGYITETISWHFMFLLNIIPGIFVCVTVFLYVDFDKPNYNLLKNFDFFGILLMAVCLGSMQYVLEEGNKKDWLDDFHILLLTIIVIITFIWLIIREITYQNPIIDLSSFKNKNFSFGCIYSFILGIGLYGTVYLLPLFLFTIAGYNTLQIGITMIVTGVFQFVSAPIAARMFGSGIDKRIILAIGFSLFALGSFANSFLTADSQYWELFVPQMIRGLALMFCFMPINDLALGTMAKDEVQNASGLYNLTRNLGGAIGLAMINNLIISNSKIYAQTMKDNMPLTSPKVQESLESFTQSLIGKVNEPELAAYQLLNNMVEREAFVIAINNVFIIISMIFCMGMLLIPFSSTPKTDITSNAH</sequence>
<keyword evidence="7 8" id="KW-0472">Membrane</keyword>
<dbReference type="PANTHER" id="PTHR42718">
    <property type="entry name" value="MAJOR FACILITATOR SUPERFAMILY MULTIDRUG TRANSPORTER MFSC"/>
    <property type="match status" value="1"/>
</dbReference>
<proteinExistence type="inferred from homology"/>
<feature type="transmembrane region" description="Helical" evidence="8">
    <location>
        <begin position="203"/>
        <end position="223"/>
    </location>
</feature>
<dbReference type="PANTHER" id="PTHR42718:SF9">
    <property type="entry name" value="MAJOR FACILITATOR SUPERFAMILY MULTIDRUG TRANSPORTER MFSC"/>
    <property type="match status" value="1"/>
</dbReference>
<accession>A0ABU5NAY1</accession>
<keyword evidence="3" id="KW-0813">Transport</keyword>
<dbReference type="EMBL" id="JARJFB010000011">
    <property type="protein sequence ID" value="MEA0970323.1"/>
    <property type="molecule type" value="Genomic_DNA"/>
</dbReference>
<feature type="domain" description="Major facilitator superfamily (MFS) profile" evidence="9">
    <location>
        <begin position="17"/>
        <end position="511"/>
    </location>
</feature>
<feature type="transmembrane region" description="Helical" evidence="8">
    <location>
        <begin position="235"/>
        <end position="253"/>
    </location>
</feature>
<organism evidence="10 11">
    <name type="scientific">Candidatus Megaera venefica</name>
    <dbReference type="NCBI Taxonomy" id="2055910"/>
    <lineage>
        <taxon>Bacteria</taxon>
        <taxon>Pseudomonadati</taxon>
        <taxon>Pseudomonadota</taxon>
        <taxon>Alphaproteobacteria</taxon>
        <taxon>Rickettsiales</taxon>
        <taxon>Rickettsiaceae</taxon>
        <taxon>Candidatus Megaera</taxon>
    </lineage>
</organism>
<feature type="transmembrane region" description="Helical" evidence="8">
    <location>
        <begin position="480"/>
        <end position="503"/>
    </location>
</feature>
<feature type="transmembrane region" description="Helical" evidence="8">
    <location>
        <begin position="372"/>
        <end position="390"/>
    </location>
</feature>
<evidence type="ECO:0000256" key="7">
    <source>
        <dbReference type="ARBA" id="ARBA00023136"/>
    </source>
</evidence>
<keyword evidence="4" id="KW-1003">Cell membrane</keyword>
<evidence type="ECO:0000256" key="6">
    <source>
        <dbReference type="ARBA" id="ARBA00022989"/>
    </source>
</evidence>
<keyword evidence="5 8" id="KW-0812">Transmembrane</keyword>
<protein>
    <submittedName>
        <fullName evidence="10">MFS transporter</fullName>
    </submittedName>
</protein>
<feature type="transmembrane region" description="Helical" evidence="8">
    <location>
        <begin position="307"/>
        <end position="327"/>
    </location>
</feature>
<evidence type="ECO:0000256" key="3">
    <source>
        <dbReference type="ARBA" id="ARBA00022448"/>
    </source>
</evidence>
<feature type="transmembrane region" description="Helical" evidence="8">
    <location>
        <begin position="15"/>
        <end position="35"/>
    </location>
</feature>
<feature type="transmembrane region" description="Helical" evidence="8">
    <location>
        <begin position="108"/>
        <end position="132"/>
    </location>
</feature>
<dbReference type="RefSeq" id="WP_322776226.1">
    <property type="nucleotide sequence ID" value="NZ_JARJFB010000011.1"/>
</dbReference>
<feature type="transmembrane region" description="Helical" evidence="8">
    <location>
        <begin position="339"/>
        <end position="360"/>
    </location>
</feature>
<feature type="transmembrane region" description="Helical" evidence="8">
    <location>
        <begin position="55"/>
        <end position="75"/>
    </location>
</feature>
<dbReference type="PROSITE" id="PS50850">
    <property type="entry name" value="MFS"/>
    <property type="match status" value="1"/>
</dbReference>
<dbReference type="InterPro" id="IPR011701">
    <property type="entry name" value="MFS"/>
</dbReference>
<dbReference type="NCBIfam" id="TIGR00711">
    <property type="entry name" value="efflux_EmrB"/>
    <property type="match status" value="1"/>
</dbReference>
<evidence type="ECO:0000256" key="5">
    <source>
        <dbReference type="ARBA" id="ARBA00022692"/>
    </source>
</evidence>
<evidence type="ECO:0000313" key="10">
    <source>
        <dbReference type="EMBL" id="MEA0970323.1"/>
    </source>
</evidence>
<reference evidence="10 11" key="1">
    <citation type="submission" date="2023-03" db="EMBL/GenBank/DDBJ databases">
        <title>Host association and intracellularity evolved multiple times independently in the Rickettsiales.</title>
        <authorList>
            <person name="Castelli M."/>
            <person name="Nardi T."/>
            <person name="Gammuto L."/>
            <person name="Bellinzona G."/>
            <person name="Sabaneyeva E."/>
            <person name="Potekhin A."/>
            <person name="Serra V."/>
            <person name="Petroni G."/>
            <person name="Sassera D."/>
        </authorList>
    </citation>
    <scope>NUCLEOTIDE SEQUENCE [LARGE SCALE GENOMIC DNA]</scope>
    <source>
        <strain evidence="10 11">Sr 2-6</strain>
    </source>
</reference>
<feature type="transmembrane region" description="Helical" evidence="8">
    <location>
        <begin position="144"/>
        <end position="163"/>
    </location>
</feature>
<dbReference type="Pfam" id="PF07690">
    <property type="entry name" value="MFS_1"/>
    <property type="match status" value="1"/>
</dbReference>
<feature type="transmembrane region" description="Helical" evidence="8">
    <location>
        <begin position="273"/>
        <end position="301"/>
    </location>
</feature>
<dbReference type="InterPro" id="IPR004638">
    <property type="entry name" value="EmrB-like"/>
</dbReference>
<evidence type="ECO:0000256" key="2">
    <source>
        <dbReference type="ARBA" id="ARBA00008537"/>
    </source>
</evidence>
<evidence type="ECO:0000313" key="11">
    <source>
        <dbReference type="Proteomes" id="UP001291687"/>
    </source>
</evidence>
<dbReference type="Gene3D" id="1.20.1720.10">
    <property type="entry name" value="Multidrug resistance protein D"/>
    <property type="match status" value="1"/>
</dbReference>
<evidence type="ECO:0000256" key="4">
    <source>
        <dbReference type="ARBA" id="ARBA00022475"/>
    </source>
</evidence>
<evidence type="ECO:0000259" key="9">
    <source>
        <dbReference type="PROSITE" id="PS50850"/>
    </source>
</evidence>
<comment type="subcellular location">
    <subcellularLocation>
        <location evidence="1">Cell inner membrane</location>
        <topology evidence="1">Multi-pass membrane protein</topology>
    </subcellularLocation>
</comment>
<feature type="transmembrane region" description="Helical" evidence="8">
    <location>
        <begin position="82"/>
        <end position="102"/>
    </location>
</feature>